<feature type="compositionally biased region" description="Basic and acidic residues" evidence="5">
    <location>
        <begin position="389"/>
        <end position="398"/>
    </location>
</feature>
<sequence>MPILSEEDLERFRTKVCSLASSMRCDFGVERCNYSHNLYWARRCPFYLRDSSILRYIPACCPDVELGPGSAILKNTCPRGNNCAFAHSLEEMHYHPLVYKTQMCAQYREGNCRTYYCHMVHGLAEYRVPRDFVLPRKRGLIIPHFEHVTLVDNIRNFQGGASSCGYLRDKQYLKIDQDIRKSLLPTGFLHTSQPSPNNYNTAPGQLPCIFQVYSTDHGGHYGSPSVPRSHVPLYSGRPFPNTGSPPGIGVVRHMPSKESLLDPLSCDSVRSDSGEKLNTIRWTEDMVESGSGATSSKLNGSSRFALMFPEEQSNKINIKREAEEMLQRIGDYGGCMRVTSRMEESTNSMGDGTSPWFDRSVNAVISSAGGHTPKNTITNLDTMFQSSLEESKSVHSEAADVNSPTSSKSQLSNPFGCPNVIRNVSGWKGTSPFPRSLSLQCVSEEGGVNDDDSNKEINPSLLEYVYHTVSQQCDLIASKCVQTSNNRANLNSICSDAHNLWQLLVSIQTLLYEGEVGSSMETAGNYHRGRADTMERQWSDVDSFYCDLVDAYESENAKTTTIGSSVPDDSVQCSGNYQQ</sequence>
<feature type="region of interest" description="Disordered" evidence="5">
    <location>
        <begin position="388"/>
        <end position="412"/>
    </location>
</feature>
<evidence type="ECO:0000259" key="6">
    <source>
        <dbReference type="PROSITE" id="PS50103"/>
    </source>
</evidence>
<evidence type="ECO:0000313" key="8">
    <source>
        <dbReference type="Proteomes" id="UP001057455"/>
    </source>
</evidence>
<proteinExistence type="predicted"/>
<dbReference type="Gene3D" id="3.30.1370.210">
    <property type="match status" value="1"/>
</dbReference>
<evidence type="ECO:0000256" key="3">
    <source>
        <dbReference type="ARBA" id="ARBA00022833"/>
    </source>
</evidence>
<feature type="domain" description="C3H1-type" evidence="6">
    <location>
        <begin position="55"/>
        <end position="90"/>
    </location>
</feature>
<name>A0A9W5WUP6_BABOV</name>
<feature type="compositionally biased region" description="Polar residues" evidence="5">
    <location>
        <begin position="402"/>
        <end position="412"/>
    </location>
</feature>
<feature type="zinc finger region" description="C3H1-type" evidence="4">
    <location>
        <begin position="55"/>
        <end position="90"/>
    </location>
</feature>
<reference evidence="7" key="1">
    <citation type="submission" date="2019-12" db="EMBL/GenBank/DDBJ databases">
        <title>Genome sequence of Babesia ovis.</title>
        <authorList>
            <person name="Yamagishi J."/>
            <person name="Sevinc F."/>
            <person name="Xuan X."/>
        </authorList>
    </citation>
    <scope>NUCLEOTIDE SEQUENCE</scope>
    <source>
        <strain evidence="7">Selcuk</strain>
    </source>
</reference>
<dbReference type="Proteomes" id="UP001057455">
    <property type="component" value="Unassembled WGS sequence"/>
</dbReference>
<dbReference type="AlphaFoldDB" id="A0A9W5WUP6"/>
<protein>
    <submittedName>
        <fullName evidence="7">Zinc CCCH type domain-containing protein</fullName>
    </submittedName>
</protein>
<evidence type="ECO:0000256" key="2">
    <source>
        <dbReference type="ARBA" id="ARBA00022771"/>
    </source>
</evidence>
<evidence type="ECO:0000256" key="1">
    <source>
        <dbReference type="ARBA" id="ARBA00022723"/>
    </source>
</evidence>
<comment type="caution">
    <text evidence="7">The sequence shown here is derived from an EMBL/GenBank/DDBJ whole genome shotgun (WGS) entry which is preliminary data.</text>
</comment>
<keyword evidence="2 4" id="KW-0863">Zinc-finger</keyword>
<gene>
    <name evidence="7" type="ORF">BaOVIS_015350</name>
</gene>
<keyword evidence="3 4" id="KW-0862">Zinc</keyword>
<keyword evidence="1 4" id="KW-0479">Metal-binding</keyword>
<dbReference type="GO" id="GO:0008270">
    <property type="term" value="F:zinc ion binding"/>
    <property type="evidence" value="ECO:0007669"/>
    <property type="project" value="UniProtKB-KW"/>
</dbReference>
<dbReference type="OrthoDB" id="20534at2759"/>
<dbReference type="SMART" id="SM00356">
    <property type="entry name" value="ZnF_C3H1"/>
    <property type="match status" value="3"/>
</dbReference>
<organism evidence="7 8">
    <name type="scientific">Babesia ovis</name>
    <dbReference type="NCBI Taxonomy" id="5869"/>
    <lineage>
        <taxon>Eukaryota</taxon>
        <taxon>Sar</taxon>
        <taxon>Alveolata</taxon>
        <taxon>Apicomplexa</taxon>
        <taxon>Aconoidasida</taxon>
        <taxon>Piroplasmida</taxon>
        <taxon>Babesiidae</taxon>
        <taxon>Babesia</taxon>
    </lineage>
</organism>
<dbReference type="InterPro" id="IPR000571">
    <property type="entry name" value="Znf_CCCH"/>
</dbReference>
<dbReference type="PANTHER" id="PTHR14493:SF50">
    <property type="entry name" value="RING FINGER PROTEIN UNKEMPT"/>
    <property type="match status" value="1"/>
</dbReference>
<accession>A0A9W5WUP6</accession>
<feature type="zinc finger region" description="C3H1-type" evidence="4">
    <location>
        <begin position="11"/>
        <end position="39"/>
    </location>
</feature>
<evidence type="ECO:0000256" key="5">
    <source>
        <dbReference type="SAM" id="MobiDB-lite"/>
    </source>
</evidence>
<evidence type="ECO:0000313" key="7">
    <source>
        <dbReference type="EMBL" id="GFE54131.1"/>
    </source>
</evidence>
<dbReference type="PROSITE" id="PS50103">
    <property type="entry name" value="ZF_C3H1"/>
    <property type="match status" value="2"/>
</dbReference>
<feature type="domain" description="C3H1-type" evidence="6">
    <location>
        <begin position="11"/>
        <end position="39"/>
    </location>
</feature>
<evidence type="ECO:0000256" key="4">
    <source>
        <dbReference type="PROSITE-ProRule" id="PRU00723"/>
    </source>
</evidence>
<keyword evidence="8" id="KW-1185">Reference proteome</keyword>
<dbReference type="InterPro" id="IPR045234">
    <property type="entry name" value="Unkempt-like"/>
</dbReference>
<dbReference type="EMBL" id="BLIY01000009">
    <property type="protein sequence ID" value="GFE54131.1"/>
    <property type="molecule type" value="Genomic_DNA"/>
</dbReference>
<dbReference type="PANTHER" id="PTHR14493">
    <property type="entry name" value="UNKEMPT FAMILY MEMBER"/>
    <property type="match status" value="1"/>
</dbReference>